<protein>
    <submittedName>
        <fullName evidence="2">Uncharacterized protein</fullName>
    </submittedName>
</protein>
<feature type="transmembrane region" description="Helical" evidence="1">
    <location>
        <begin position="18"/>
        <end position="39"/>
    </location>
</feature>
<reference evidence="3" key="1">
    <citation type="submission" date="2016-07" db="EMBL/GenBank/DDBJ databases">
        <title>Sequence Frankia sp. strain CcI1.17.</title>
        <authorList>
            <person name="Ghodhbane-Gtari F."/>
            <person name="Swanson E."/>
            <person name="Gueddou A."/>
            <person name="Morris K."/>
            <person name="Hezbri K."/>
            <person name="Ktari A."/>
            <person name="Nouioui I."/>
            <person name="Abebe-Akele F."/>
            <person name="Simpson S."/>
            <person name="Thomas K."/>
            <person name="Gtari M."/>
            <person name="Tisa L.S."/>
            <person name="Hurst S."/>
        </authorList>
    </citation>
    <scope>NUCLEOTIDE SEQUENCE [LARGE SCALE GENOMIC DNA]</scope>
    <source>
        <strain evidence="3">Cc1.17</strain>
    </source>
</reference>
<dbReference type="AlphaFoldDB" id="A0A1S1QBS6"/>
<accession>A0A1S1QBS6</accession>
<keyword evidence="1" id="KW-0472">Membrane</keyword>
<feature type="transmembrane region" description="Helical" evidence="1">
    <location>
        <begin position="144"/>
        <end position="166"/>
    </location>
</feature>
<gene>
    <name evidence="2" type="ORF">CC117_07050</name>
</gene>
<keyword evidence="1" id="KW-1133">Transmembrane helix</keyword>
<evidence type="ECO:0000313" key="2">
    <source>
        <dbReference type="EMBL" id="OHV30665.1"/>
    </source>
</evidence>
<keyword evidence="1" id="KW-0812">Transmembrane</keyword>
<dbReference type="Proteomes" id="UP000179627">
    <property type="component" value="Unassembled WGS sequence"/>
</dbReference>
<dbReference type="RefSeq" id="WP_071089422.1">
    <property type="nucleotide sequence ID" value="NZ_MBLM01000152.1"/>
</dbReference>
<evidence type="ECO:0000256" key="1">
    <source>
        <dbReference type="SAM" id="Phobius"/>
    </source>
</evidence>
<evidence type="ECO:0000313" key="3">
    <source>
        <dbReference type="Proteomes" id="UP000179627"/>
    </source>
</evidence>
<proteinExistence type="predicted"/>
<comment type="caution">
    <text evidence="2">The sequence shown here is derived from an EMBL/GenBank/DDBJ whole genome shotgun (WGS) entry which is preliminary data.</text>
</comment>
<dbReference type="OrthoDB" id="4935320at2"/>
<sequence length="244" mass="25258">MTAPTTGIPPRTTAAARAAAVLCEIAAPAVLVTALLVHICLDDAPDTWTGLLWAAISIAFGTIIPMAFVFHGVRGGKWSDHHVPERSRRLAPMLFGAASVTAGHLLLQVADAPTTLIAVYTAILVETLVLAAITKFWKISGHVAAAASCATVLTLTDSLLSLPAWLLVPLVAWARIQIRAARLEALPRPAGLAVPAGPLRPPTLQDLDELDGHTLAQTIAGALVATALVTATYLAVVHLAAPGA</sequence>
<name>A0A1S1QBS6_9ACTN</name>
<dbReference type="EMBL" id="MBLM01000152">
    <property type="protein sequence ID" value="OHV30665.1"/>
    <property type="molecule type" value="Genomic_DNA"/>
</dbReference>
<organism evidence="2 3">
    <name type="scientific">Parafrankia colletiae</name>
    <dbReference type="NCBI Taxonomy" id="573497"/>
    <lineage>
        <taxon>Bacteria</taxon>
        <taxon>Bacillati</taxon>
        <taxon>Actinomycetota</taxon>
        <taxon>Actinomycetes</taxon>
        <taxon>Frankiales</taxon>
        <taxon>Frankiaceae</taxon>
        <taxon>Parafrankia</taxon>
    </lineage>
</organism>
<keyword evidence="3" id="KW-1185">Reference proteome</keyword>
<feature type="transmembrane region" description="Helical" evidence="1">
    <location>
        <begin position="51"/>
        <end position="70"/>
    </location>
</feature>
<feature type="transmembrane region" description="Helical" evidence="1">
    <location>
        <begin position="219"/>
        <end position="241"/>
    </location>
</feature>
<feature type="transmembrane region" description="Helical" evidence="1">
    <location>
        <begin position="116"/>
        <end position="137"/>
    </location>
</feature>